<evidence type="ECO:0000313" key="3">
    <source>
        <dbReference type="Proteomes" id="UP000024404"/>
    </source>
</evidence>
<feature type="region of interest" description="Disordered" evidence="1">
    <location>
        <begin position="265"/>
        <end position="308"/>
    </location>
</feature>
<organism evidence="2 3">
    <name type="scientific">Onchocerca volvulus</name>
    <dbReference type="NCBI Taxonomy" id="6282"/>
    <lineage>
        <taxon>Eukaryota</taxon>
        <taxon>Metazoa</taxon>
        <taxon>Ecdysozoa</taxon>
        <taxon>Nematoda</taxon>
        <taxon>Chromadorea</taxon>
        <taxon>Rhabditida</taxon>
        <taxon>Spirurina</taxon>
        <taxon>Spiruromorpha</taxon>
        <taxon>Filarioidea</taxon>
        <taxon>Onchocercidae</taxon>
        <taxon>Onchocerca</taxon>
    </lineage>
</organism>
<feature type="region of interest" description="Disordered" evidence="1">
    <location>
        <begin position="196"/>
        <end position="232"/>
    </location>
</feature>
<dbReference type="AlphaFoldDB" id="A0A8R1XWK4"/>
<feature type="compositionally biased region" description="Acidic residues" evidence="1">
    <location>
        <begin position="274"/>
        <end position="286"/>
    </location>
</feature>
<reference evidence="2" key="2">
    <citation type="submission" date="2022-06" db="UniProtKB">
        <authorList>
            <consortium name="EnsemblMetazoa"/>
        </authorList>
    </citation>
    <scope>IDENTIFICATION</scope>
</reference>
<dbReference type="EnsemblMetazoa" id="OVOC3427.1">
    <property type="protein sequence ID" value="OVOC3427.1"/>
    <property type="gene ID" value="WBGene00240236"/>
</dbReference>
<feature type="region of interest" description="Disordered" evidence="1">
    <location>
        <begin position="1"/>
        <end position="111"/>
    </location>
</feature>
<dbReference type="Proteomes" id="UP000024404">
    <property type="component" value="Unassembled WGS sequence"/>
</dbReference>
<reference evidence="3" key="1">
    <citation type="submission" date="2013-10" db="EMBL/GenBank/DDBJ databases">
        <title>Genome sequencing of Onchocerca volvulus.</title>
        <authorList>
            <person name="Cotton J."/>
            <person name="Tsai J."/>
            <person name="Stanley E."/>
            <person name="Tracey A."/>
            <person name="Holroyd N."/>
            <person name="Lustigman S."/>
            <person name="Berriman M."/>
        </authorList>
    </citation>
    <scope>NUCLEOTIDE SEQUENCE</scope>
</reference>
<feature type="compositionally biased region" description="Acidic residues" evidence="1">
    <location>
        <begin position="298"/>
        <end position="308"/>
    </location>
</feature>
<proteinExistence type="predicted"/>
<sequence length="382" mass="43780">MGNVLKRNHTKISTLNHSSSYGLYRKKNKSFSEPKEAKMVELGNNKNNGDEEDSWTTTIDTLSVPFSLSVPTGESEQSTDKESTRSTDDSNSDYNKRSSITSRATSNTSADFSSFKNLSKISEHTTMHPRPDDLEWMNDVRQYHDSEPVFRKKPFKAALKIRPRKVFPRLKWHHLYHQWALRQSPETYMGATIQPFDNPNQRNSTQHKVKQTQHTNSTQATSNRYNSTQSKPIQIRRFLEANRLTQQSNRLDSLKMSIIDDIEDIDISDNSGNSDDDYSDISDDDNNSDRIMINMDSDSNDDSTSSEDDVNYTDLVFNSTSWDDATPSERQIFTQLLFDGYIDYEMLPWISGRPLAVRIVTSVEPAIFSDIIDVIVHQEDSS</sequence>
<protein>
    <submittedName>
        <fullName evidence="2">Uncharacterized protein</fullName>
    </submittedName>
</protein>
<dbReference type="EMBL" id="CMVM020000094">
    <property type="status" value="NOT_ANNOTATED_CDS"/>
    <property type="molecule type" value="Genomic_DNA"/>
</dbReference>
<evidence type="ECO:0000256" key="1">
    <source>
        <dbReference type="SAM" id="MobiDB-lite"/>
    </source>
</evidence>
<feature type="compositionally biased region" description="Polar residues" evidence="1">
    <location>
        <begin position="97"/>
        <end position="111"/>
    </location>
</feature>
<feature type="compositionally biased region" description="Polar residues" evidence="1">
    <location>
        <begin position="212"/>
        <end position="232"/>
    </location>
</feature>
<feature type="compositionally biased region" description="Polar residues" evidence="1">
    <location>
        <begin position="11"/>
        <end position="21"/>
    </location>
</feature>
<keyword evidence="3" id="KW-1185">Reference proteome</keyword>
<feature type="compositionally biased region" description="Basic residues" evidence="1">
    <location>
        <begin position="1"/>
        <end position="10"/>
    </location>
</feature>
<evidence type="ECO:0000313" key="2">
    <source>
        <dbReference type="EnsemblMetazoa" id="OVOC3427.1"/>
    </source>
</evidence>
<accession>A0A8R1XWK4</accession>
<feature type="compositionally biased region" description="Basic and acidic residues" evidence="1">
    <location>
        <begin position="78"/>
        <end position="88"/>
    </location>
</feature>
<name>A0A8R1XWK4_ONCVO</name>
<feature type="compositionally biased region" description="Polar residues" evidence="1">
    <location>
        <begin position="55"/>
        <end position="76"/>
    </location>
</feature>
<feature type="compositionally biased region" description="Basic and acidic residues" evidence="1">
    <location>
        <begin position="30"/>
        <end position="39"/>
    </location>
</feature>